<dbReference type="InterPro" id="IPR050792">
    <property type="entry name" value="ADP-ribosylglycohydrolase"/>
</dbReference>
<dbReference type="InterPro" id="IPR005502">
    <property type="entry name" value="Ribosyl_crysJ1"/>
</dbReference>
<feature type="binding site" evidence="1">
    <location>
        <position position="74"/>
    </location>
    <ligand>
        <name>Mg(2+)</name>
        <dbReference type="ChEBI" id="CHEBI:18420"/>
        <label>1</label>
    </ligand>
</feature>
<feature type="binding site" evidence="1">
    <location>
        <position position="75"/>
    </location>
    <ligand>
        <name>Mg(2+)</name>
        <dbReference type="ChEBI" id="CHEBI:18420"/>
        <label>1</label>
    </ligand>
</feature>
<feature type="binding site" evidence="1">
    <location>
        <position position="259"/>
    </location>
    <ligand>
        <name>Mg(2+)</name>
        <dbReference type="ChEBI" id="CHEBI:18420"/>
        <label>1</label>
    </ligand>
</feature>
<dbReference type="EMBL" id="RBXL01000001">
    <property type="protein sequence ID" value="RKT44255.1"/>
    <property type="molecule type" value="Genomic_DNA"/>
</dbReference>
<dbReference type="Pfam" id="PF03747">
    <property type="entry name" value="ADP_ribosyl_GH"/>
    <property type="match status" value="1"/>
</dbReference>
<feature type="binding site" evidence="1">
    <location>
        <position position="73"/>
    </location>
    <ligand>
        <name>Mg(2+)</name>
        <dbReference type="ChEBI" id="CHEBI:18420"/>
        <label>1</label>
    </ligand>
</feature>
<feature type="binding site" evidence="1">
    <location>
        <position position="262"/>
    </location>
    <ligand>
        <name>Mg(2+)</name>
        <dbReference type="ChEBI" id="CHEBI:18420"/>
        <label>1</label>
    </ligand>
</feature>
<dbReference type="InterPro" id="IPR013479">
    <property type="entry name" value="ADP-ribosyl_diN_reduct_hydro"/>
</dbReference>
<protein>
    <submittedName>
        <fullName evidence="2">ADP-ribosyl-[dinitrogen reductase] hydrolase</fullName>
    </submittedName>
</protein>
<gene>
    <name evidence="2" type="ORF">BDD21_1633</name>
</gene>
<keyword evidence="1" id="KW-0460">Magnesium</keyword>
<proteinExistence type="predicted"/>
<feature type="binding site" evidence="1">
    <location>
        <position position="261"/>
    </location>
    <ligand>
        <name>Mg(2+)</name>
        <dbReference type="ChEBI" id="CHEBI:18420"/>
        <label>1</label>
    </ligand>
</feature>
<keyword evidence="1" id="KW-0479">Metal-binding</keyword>
<comment type="caution">
    <text evidence="2">The sequence shown here is derived from an EMBL/GenBank/DDBJ whole genome shotgun (WGS) entry which is preliminary data.</text>
</comment>
<dbReference type="RefSeq" id="WP_120796714.1">
    <property type="nucleotide sequence ID" value="NZ_RBXL01000001.1"/>
</dbReference>
<dbReference type="AlphaFoldDB" id="A0A495V6U0"/>
<organism evidence="2 3">
    <name type="scientific">Thiocapsa rosea</name>
    <dbReference type="NCBI Taxonomy" id="69360"/>
    <lineage>
        <taxon>Bacteria</taxon>
        <taxon>Pseudomonadati</taxon>
        <taxon>Pseudomonadota</taxon>
        <taxon>Gammaproteobacteria</taxon>
        <taxon>Chromatiales</taxon>
        <taxon>Chromatiaceae</taxon>
        <taxon>Thiocapsa</taxon>
    </lineage>
</organism>
<evidence type="ECO:0000256" key="1">
    <source>
        <dbReference type="PIRSR" id="PIRSR605502-1"/>
    </source>
</evidence>
<dbReference type="GO" id="GO:0016787">
    <property type="term" value="F:hydrolase activity"/>
    <property type="evidence" value="ECO:0007669"/>
    <property type="project" value="UniProtKB-KW"/>
</dbReference>
<accession>A0A495V6U0</accession>
<dbReference type="PANTHER" id="PTHR16222">
    <property type="entry name" value="ADP-RIBOSYLGLYCOHYDROLASE"/>
    <property type="match status" value="1"/>
</dbReference>
<evidence type="ECO:0000313" key="3">
    <source>
        <dbReference type="Proteomes" id="UP000274556"/>
    </source>
</evidence>
<sequence>MLVSDLSTELTWNPSKINTLYDRAAGAYLGLAVGDALGATVEFMTPREIREVYGEHRNLIGGGWLRLRKGRVTDDTEMSLALGNSILAAGSVDAHTIAEAFSDWMRTKPVDIGHTVRRGISQYRLNGTLEVPENEHDAGNGACMRCLPIALYTLGADDEAVAEANRIQSHVTHHSRLGDAGTLTVIRMVQFALLGRPKSDLRLLAEALVAAEPQYRFDRRRMENPGGYLVETLRAVFQALFATDTFETALVDVVNRGGDADTTGAILGMIAGALYGPSAIPRRWLGVLEKDTANACMNQAAALVMASTRNNGTDLVRGELHPAASNDKNRSIS</sequence>
<keyword evidence="2" id="KW-0378">Hydrolase</keyword>
<reference evidence="2 3" key="1">
    <citation type="submission" date="2018-10" db="EMBL/GenBank/DDBJ databases">
        <title>Genomic Encyclopedia of Archaeal and Bacterial Type Strains, Phase II (KMG-II): from individual species to whole genera.</title>
        <authorList>
            <person name="Goeker M."/>
        </authorList>
    </citation>
    <scope>NUCLEOTIDE SEQUENCE [LARGE SCALE GENOMIC DNA]</scope>
    <source>
        <strain evidence="2 3">DSM 235</strain>
    </source>
</reference>
<dbReference type="PANTHER" id="PTHR16222:SF12">
    <property type="entry name" value="ADP-RIBOSYLGLYCOHYDROLASE-RELATED"/>
    <property type="match status" value="1"/>
</dbReference>
<evidence type="ECO:0000313" key="2">
    <source>
        <dbReference type="EMBL" id="RKT44255.1"/>
    </source>
</evidence>
<dbReference type="InterPro" id="IPR036705">
    <property type="entry name" value="Ribosyl_crysJ1_sf"/>
</dbReference>
<dbReference type="SUPFAM" id="SSF101478">
    <property type="entry name" value="ADP-ribosylglycohydrolase"/>
    <property type="match status" value="1"/>
</dbReference>
<dbReference type="OrthoDB" id="9798107at2"/>
<dbReference type="GO" id="GO:0046872">
    <property type="term" value="F:metal ion binding"/>
    <property type="evidence" value="ECO:0007669"/>
    <property type="project" value="UniProtKB-KW"/>
</dbReference>
<dbReference type="Gene3D" id="1.10.4080.10">
    <property type="entry name" value="ADP-ribosylation/Crystallin J1"/>
    <property type="match status" value="1"/>
</dbReference>
<dbReference type="Proteomes" id="UP000274556">
    <property type="component" value="Unassembled WGS sequence"/>
</dbReference>
<keyword evidence="3" id="KW-1185">Reference proteome</keyword>
<name>A0A495V6U0_9GAMM</name>
<dbReference type="NCBIfam" id="TIGR02662">
    <property type="entry name" value="dinitro_DRAG"/>
    <property type="match status" value="1"/>
</dbReference>
<comment type="cofactor">
    <cofactor evidence="1">
        <name>Mg(2+)</name>
        <dbReference type="ChEBI" id="CHEBI:18420"/>
    </cofactor>
    <text evidence="1">Binds 2 magnesium ions per subunit.</text>
</comment>